<evidence type="ECO:0000313" key="2">
    <source>
        <dbReference type="EMBL" id="PLW20959.1"/>
    </source>
</evidence>
<feature type="region of interest" description="Disordered" evidence="1">
    <location>
        <begin position="147"/>
        <end position="173"/>
    </location>
</feature>
<name>A0A2N5T626_9BASI</name>
<feature type="region of interest" description="Disordered" evidence="1">
    <location>
        <begin position="22"/>
        <end position="72"/>
    </location>
</feature>
<dbReference type="Proteomes" id="UP000235392">
    <property type="component" value="Unassembled WGS sequence"/>
</dbReference>
<dbReference type="AlphaFoldDB" id="A0A2N5T626"/>
<comment type="caution">
    <text evidence="2">The sequence shown here is derived from an EMBL/GenBank/DDBJ whole genome shotgun (WGS) entry which is preliminary data.</text>
</comment>
<evidence type="ECO:0000313" key="3">
    <source>
        <dbReference type="Proteomes" id="UP000235392"/>
    </source>
</evidence>
<proteinExistence type="predicted"/>
<evidence type="ECO:0000256" key="1">
    <source>
        <dbReference type="SAM" id="MobiDB-lite"/>
    </source>
</evidence>
<sequence>MGIRASRATNAVYTLPTESESFDALPVHGGSSGAGAGGNDDAAAAAAAAEQQQSAQGHSVGGASQAGKSTSSSFSVVVDDEYAGAHGRPSGGPRAVAEHEMVPLDDYDHRDGGQAMAYLPIIPKPSSASNSRNNSAGLPTNLAAPAASAAVRMDDPAHHHPQHLSSLGRLMNS</sequence>
<accession>A0A2N5T626</accession>
<gene>
    <name evidence="2" type="ORF">PCASD_13445</name>
</gene>
<reference evidence="2 3" key="1">
    <citation type="submission" date="2017-11" db="EMBL/GenBank/DDBJ databases">
        <title>De novo assembly and phasing of dikaryotic genomes from two isolates of Puccinia coronata f. sp. avenae, the causal agent of oat crown rust.</title>
        <authorList>
            <person name="Miller M.E."/>
            <person name="Zhang Y."/>
            <person name="Omidvar V."/>
            <person name="Sperschneider J."/>
            <person name="Schwessinger B."/>
            <person name="Raley C."/>
            <person name="Palmer J.M."/>
            <person name="Garnica D."/>
            <person name="Upadhyaya N."/>
            <person name="Rathjen J."/>
            <person name="Taylor J.M."/>
            <person name="Park R.F."/>
            <person name="Dodds P.N."/>
            <person name="Hirsch C.D."/>
            <person name="Kianian S.F."/>
            <person name="Figueroa M."/>
        </authorList>
    </citation>
    <scope>NUCLEOTIDE SEQUENCE [LARGE SCALE GENOMIC DNA]</scope>
    <source>
        <strain evidence="2">12SD80</strain>
    </source>
</reference>
<dbReference type="EMBL" id="PGCI01000691">
    <property type="protein sequence ID" value="PLW20959.1"/>
    <property type="molecule type" value="Genomic_DNA"/>
</dbReference>
<protein>
    <submittedName>
        <fullName evidence="2">Uncharacterized protein</fullName>
    </submittedName>
</protein>
<organism evidence="2 3">
    <name type="scientific">Puccinia coronata f. sp. avenae</name>
    <dbReference type="NCBI Taxonomy" id="200324"/>
    <lineage>
        <taxon>Eukaryota</taxon>
        <taxon>Fungi</taxon>
        <taxon>Dikarya</taxon>
        <taxon>Basidiomycota</taxon>
        <taxon>Pucciniomycotina</taxon>
        <taxon>Pucciniomycetes</taxon>
        <taxon>Pucciniales</taxon>
        <taxon>Pucciniaceae</taxon>
        <taxon>Puccinia</taxon>
    </lineage>
</organism>
<feature type="compositionally biased region" description="Low complexity" evidence="1">
    <location>
        <begin position="39"/>
        <end position="57"/>
    </location>
</feature>